<feature type="compositionally biased region" description="Basic and acidic residues" evidence="1">
    <location>
        <begin position="1910"/>
        <end position="1919"/>
    </location>
</feature>
<sequence length="2404" mass="257988">MADDYDIGLDWDNDPFGGDMDFDMDFDMDPFKGKGFIRSFATGFLSGVVDETVGSSPARFRSMRTILPSSFSNALDKASFINDRLGQLATEFREENAESAKSLQNIASHINKKMGDKLPGFLSEGLGNFSSKDFSMWERSETRSDRFDARVDSTTEDDVEGALNTSMNAQSGMFVSLGDSLNSMTVAATSALQASIGAGNRQLVNIEGAMRDMLNYQRNVDARIQQAQLNLTARSYVNSAKFYKFMEAGIHAEVTELKKITKYTGMSDYQKTSTFTASKAYMRQRVFNTVGKRMGGLTGMFRDRFSADNRKEAYGVLGSLANNISDGIDMAGDTSLSRGLVGNILGNMIAGVAVDQLPAFFTRGPGKKAIDKLSKTYPEQAGYIKEQIDKLTDVGHVISYASTSGTGMLNYMAQNYQPMDEMKYADYEHYLSELPPGKKPLPKAAWTALNAASNRGKEAINKLMGDANKTRGTQYTLKKRDVKDLNQPGIWKELNNITLNEVLPGLISKTNLILEKMRTGKDNVESESYNYMRGEFQTDSQRRVSVQADLMPHGEFQRYAQASLSLVDSIDPDKFLSPSTRKAFAQQVAKDIDAEMGFNPYYYLGDIKGMSPSAQKEVHAALMRHFGITTQDVSTFNSSDSFQRMKQMSKMPTKEGRERLNNASASAENLKSNFPNVAERIDLLRATGNEQMLRDIGVIYTENGIDKINNQAFHDRIGQYMDNPNDPALRGVLPKGGKKNPTVGGLRTSGNSSPTVNPMDGLNETLQQLNERLGTLNQPQPEATPGQNASMVNFDTMTGALTEIKDSNAGIFSTSKNIESLMGSLLELAKAGKLTTGTAGTPSEERQEEQAKKSFLDKIKSKLPTGMMGRGMDFIMSRNPMVLGGILGAVGAAATSKNFLLSGALAAGGLALGAAVDHYQRRNRTGSGNTSTAAPNDDEDILDEKGEPLLKSAKLKAGEYLDAATRRVIKTWNDIRGPIFDTATRAVIGARELAGKIFGADGRAVALNGLRRVRDGIVGAYNLADPLGRIRSIIDTGKDLVYQQDIYIKGQKEPALRAAKFKAGEYYSRDESGNFKPITGWNEINGPVYDDQGNQLVSEEEYKSGLVTASGMAVRNMGAGVAGVVGGAAGLAKAGLNSLLGRFGYSSQATAPGSAAGGVGGSKGSGNSGVEHRLDLIYRMMSQHFGIPMETDNLTEAIRSKMTGGSDGAGLRLNSLEWKKKEAASEEKHKVNEAIIEIAKNTKGMGGEEEKGESKGFFGKIKDMFLALGGFGVKLFKNPIGTIGSLVFGSLLKSTGRLAKIGTALFSGVMGISSPIFKLMKWGFTKLAGGLLGGGRRGAGGGIGPEPEQRGQGARRRNRAGNRGAGRRRGGKLGRFAKGSAYAALGGMAVDEIFNNDPADYETGTEDLDIGDADPVTGRHQTATDKVVNTVTDWLPQGSLAKSALQGVLGPDGYEKLDNIGLFWTSDGTFYTDRRKADAAQSALDGKPVINNAPGVEKAANKITTQRKIRLAMYGVHDTSSNLARRIMALENQLYQYVVIKDNKASLKPNTPTGKLVDDFANSGISKFNDKSAIGTWFMARFKPVFMIYNVAVATERMGDIVEFDNSKSYDAVKVVEQAQRGIASYNPPPYSIDVRIDDKEATMGPEQTRDAVAKLFDQLKKEMPAPPEKTPESMTADASAQAKQDNSQSGDTTSMPEIAITPGMDQKAAGASAQAVDDITSPADVTKIDISDMYGKDGNLDAFTLARLAVYGNDKSVPWRVEAVLRLERYTESFIMVTGKDARFTGKSNQLLELFKASFHVVDRNIISKNNWMIWFRDRFLPTLMEYCKQTVQLRGGIPGKTWRSLSDTNKAIIARKLLGLIVTVNDTQQPIWSVNASPFPDSDSGTYPDRADKYMKILDSKAKEAAIKDPELEKAKSEATSTSTPTATNGVGSDAQTKSIMDAVYGKGATGFASGGGPLRSSGGSSAAGGYYPNATMSAPGGPAGSAGQFMGNANQSFNPEFIKKAGSDKGIKMSLEQGDQLMLNHLVKAGFRDNKTLALALAMARKETGGYQSTVENTNWSAPTLLKYFKNIPDAATAQKVAAMSPVERAMYVYGRAPKGPALGNTKPEDGWDYRGRGLFQLTGKSNYEAFKKASGIDVVSHPELVSEDPNVMAESAVWFLKNSAAMKSIAKTGDFDTAVRGINGGNAVPATDERRAFYNDYLNKLRSGSLNIPGGDNADDASAQAGDQNAMNNQSPDVPEAADKNVPADKMGTGTETKVVKPGATGALLDQAEKSSAPSNAGTPPPTANASPMSSPVTSSGPASTNDNAPVTSSTSTDNPSGSPTAGASAPARTSTPTKTAAPASLAPTAPAPVPAINMPDQMNVADSVGAQINAQQLTVLKEIRDSLKRNGASQPIVKV</sequence>
<feature type="region of interest" description="Disordered" evidence="1">
    <location>
        <begin position="1336"/>
        <end position="1373"/>
    </location>
</feature>
<dbReference type="Pfam" id="PF00182">
    <property type="entry name" value="Glyco_hydro_19"/>
    <property type="match status" value="1"/>
</dbReference>
<gene>
    <name evidence="3" type="primary">261</name>
    <name evidence="3" type="ORF">AH04_261</name>
</gene>
<feature type="domain" description="Glycoside hydrolase family 19 catalytic" evidence="2">
    <location>
        <begin position="2113"/>
        <end position="2169"/>
    </location>
</feature>
<organism evidence="3 4">
    <name type="scientific">Erwinia phage AH04</name>
    <dbReference type="NCBI Taxonomy" id="2869569"/>
    <lineage>
        <taxon>Viruses</taxon>
        <taxon>Duplodnaviria</taxon>
        <taxon>Heunggongvirae</taxon>
        <taxon>Uroviricota</taxon>
        <taxon>Caudoviricetes</taxon>
        <taxon>Chimalliviridae</taxon>
        <taxon>Meadowvirus</taxon>
        <taxon>Meadowvirus AH04</taxon>
    </lineage>
</organism>
<dbReference type="RefSeq" id="YP_010668015.1">
    <property type="nucleotide sequence ID" value="NC_070952.1"/>
</dbReference>
<dbReference type="InterPro" id="IPR023346">
    <property type="entry name" value="Lysozyme-like_dom_sf"/>
</dbReference>
<feature type="region of interest" description="Disordered" evidence="1">
    <location>
        <begin position="2214"/>
        <end position="2363"/>
    </location>
</feature>
<evidence type="ECO:0000313" key="4">
    <source>
        <dbReference type="Proteomes" id="UP000827517"/>
    </source>
</evidence>
<feature type="compositionally biased region" description="Basic residues" evidence="1">
    <location>
        <begin position="1353"/>
        <end position="1372"/>
    </location>
</feature>
<feature type="compositionally biased region" description="Low complexity" evidence="1">
    <location>
        <begin position="2324"/>
        <end position="2353"/>
    </location>
</feature>
<feature type="region of interest" description="Disordered" evidence="1">
    <location>
        <begin position="1664"/>
        <end position="1699"/>
    </location>
</feature>
<evidence type="ECO:0000313" key="3">
    <source>
        <dbReference type="EMBL" id="QZA70734.1"/>
    </source>
</evidence>
<dbReference type="PANTHER" id="PTHR12460:SF38">
    <property type="entry name" value="KINETOPLAST-ASSOCIATED PROTEIN-LIKE PROTEIN"/>
    <property type="match status" value="1"/>
</dbReference>
<feature type="region of interest" description="Disordered" evidence="1">
    <location>
        <begin position="1910"/>
        <end position="1937"/>
    </location>
</feature>
<dbReference type="EMBL" id="MZ501267">
    <property type="protein sequence ID" value="QZA70734.1"/>
    <property type="molecule type" value="Genomic_DNA"/>
</dbReference>
<reference evidence="3" key="1">
    <citation type="submission" date="2021-07" db="EMBL/GenBank/DDBJ databases">
        <authorList>
            <person name="Roth S.J."/>
            <person name="Krukonis G.P."/>
            <person name="Delesalle V.A."/>
        </authorList>
    </citation>
    <scope>NUCLEOTIDE SEQUENCE</scope>
</reference>
<dbReference type="Gene3D" id="1.10.530.10">
    <property type="match status" value="1"/>
</dbReference>
<proteinExistence type="predicted"/>
<dbReference type="InterPro" id="IPR000726">
    <property type="entry name" value="Glyco_hydro_19_cat"/>
</dbReference>
<dbReference type="GO" id="GO:0004568">
    <property type="term" value="F:chitinase activity"/>
    <property type="evidence" value="ECO:0007669"/>
    <property type="project" value="InterPro"/>
</dbReference>
<dbReference type="GO" id="GO:0016998">
    <property type="term" value="P:cell wall macromolecule catabolic process"/>
    <property type="evidence" value="ECO:0007669"/>
    <property type="project" value="InterPro"/>
</dbReference>
<evidence type="ECO:0000256" key="1">
    <source>
        <dbReference type="SAM" id="MobiDB-lite"/>
    </source>
</evidence>
<keyword evidence="4" id="KW-1185">Reference proteome</keyword>
<feature type="compositionally biased region" description="Polar residues" evidence="1">
    <location>
        <begin position="2278"/>
        <end position="2323"/>
    </location>
</feature>
<dbReference type="SUPFAM" id="SSF53955">
    <property type="entry name" value="Lysozyme-like"/>
    <property type="match status" value="1"/>
</dbReference>
<feature type="compositionally biased region" description="Low complexity" evidence="1">
    <location>
        <begin position="1920"/>
        <end position="1930"/>
    </location>
</feature>
<dbReference type="Proteomes" id="UP000827517">
    <property type="component" value="Segment"/>
</dbReference>
<feature type="region of interest" description="Disordered" evidence="1">
    <location>
        <begin position="734"/>
        <end position="757"/>
    </location>
</feature>
<protein>
    <submittedName>
        <fullName evidence="3">Endolysin</fullName>
    </submittedName>
</protein>
<feature type="compositionally biased region" description="Polar residues" evidence="1">
    <location>
        <begin position="1673"/>
        <end position="1696"/>
    </location>
</feature>
<name>A0AAE7X1T2_9CAUD</name>
<dbReference type="GO" id="GO:0006032">
    <property type="term" value="P:chitin catabolic process"/>
    <property type="evidence" value="ECO:0007669"/>
    <property type="project" value="InterPro"/>
</dbReference>
<accession>A0AAE7X1T2</accession>
<dbReference type="GeneID" id="77944139"/>
<feature type="compositionally biased region" description="Polar residues" evidence="1">
    <location>
        <begin position="2229"/>
        <end position="2240"/>
    </location>
</feature>
<dbReference type="KEGG" id="vg:77944139"/>
<dbReference type="PANTHER" id="PTHR12460">
    <property type="entry name" value="CYCLIN-DEPENDENT KINASE INHIBITOR-RELATED PROTEIN"/>
    <property type="match status" value="1"/>
</dbReference>
<evidence type="ECO:0000259" key="2">
    <source>
        <dbReference type="Pfam" id="PF00182"/>
    </source>
</evidence>